<feature type="region of interest" description="Disordered" evidence="1">
    <location>
        <begin position="1060"/>
        <end position="1081"/>
    </location>
</feature>
<feature type="compositionally biased region" description="Polar residues" evidence="1">
    <location>
        <begin position="800"/>
        <end position="812"/>
    </location>
</feature>
<dbReference type="InterPro" id="IPR001357">
    <property type="entry name" value="BRCT_dom"/>
</dbReference>
<name>A0A9P9KAZ1_FUSSL</name>
<feature type="compositionally biased region" description="Polar residues" evidence="1">
    <location>
        <begin position="537"/>
        <end position="558"/>
    </location>
</feature>
<comment type="caution">
    <text evidence="3">The sequence shown here is derived from an EMBL/GenBank/DDBJ whole genome shotgun (WGS) entry which is preliminary data.</text>
</comment>
<feature type="domain" description="BRCT" evidence="2">
    <location>
        <begin position="857"/>
        <end position="964"/>
    </location>
</feature>
<evidence type="ECO:0000259" key="2">
    <source>
        <dbReference type="PROSITE" id="PS50172"/>
    </source>
</evidence>
<dbReference type="PANTHER" id="PTHR14625">
    <property type="entry name" value="MICROCEPHALIN"/>
    <property type="match status" value="1"/>
</dbReference>
<dbReference type="GO" id="GO:0000278">
    <property type="term" value="P:mitotic cell cycle"/>
    <property type="evidence" value="ECO:0007669"/>
    <property type="project" value="TreeGrafter"/>
</dbReference>
<protein>
    <recommendedName>
        <fullName evidence="2">BRCT domain-containing protein</fullName>
    </recommendedName>
</protein>
<feature type="compositionally biased region" description="Acidic residues" evidence="1">
    <location>
        <begin position="567"/>
        <end position="579"/>
    </location>
</feature>
<sequence>MESPPKRMTRARAAAKASESKTTKIVTAAARARSTATASTKSTAAKRKTRADEHEEDEEEEHREATVVRRARGRPRKVEAPEPEAPVRATRGRATKKTVTEAPKEEPAAPVRATRGRPRKVVAAAPEPVPEPVKKTTTRTRTTTTTRAATAAKPAAKKSVKFQEPDKENIEPAIEAKEPAPVGLRGRPAKRGGAASGTRTTRAVVRSAAPTEKKPLSPKKITQMPISRDDDSEDELAGDTTPVKPLMKNPIKPPSNAAGKKNPEPVEQEEPAESTIAVDGTLNPPDLATSLASPAKRRPASPLRDSMRSPARRIGAVPLPGSTMKKAQDENAQNGEVSSFKASLLQSAAKRPQSPIKGMNLAPTFNAQQSQSAMKPSLLLSPAKRSVPVLKPLTEPRPRDLAALGEPPAMKPLVLGTPTPANHTRTSQKLMLEEESDADLGVAEDDVFSEPIGSLHFPGRLSAVLPRHADPAMKKEMGIVDEVEETPAPVEENATEADAIVVDQEEATAEMEPVTKPTGEADEMAIDDEAAEEEHVSQATTPNGSPAAQSPAQQNPSFQLREKDLDPCQDIDSESDDENNPPKRAEPATPTPFNRKTPKTSRASLGGFTSLVDRLGSWSASTPIKMAPLTSAKATGSNEPVALPERTATPRSESSPAVNHFFEDEMTVREGMENIQQDKLDEVQEPEFDDIMVTEEDVALALEANEMSLMGPEELEEVVNTDAFDDTLSEASQEYGDENELPVDPAMTPRSAAPVTPVRPVMKTFHTTTKVPLKPADLSTPTPLKKRSFTASRVAPKRPSGSTSNAVPYSQSRNRKSLPATFVQSPSAPSTPVPATPSRADLWSSMGTPARTPRRDVDPALLRGAVVFVDVYTSEGADASSIFVELLTQMGAKCIKAWNWNPSGSASDVTSSKVGITHVVFKDGSKRTLEKVRESNGIVQCVGVSWVLDCERENDWLDESPYHINTRNVPRGGARRRKSMEPTALANMNGTLVSSPSKSSPRTAPTTPIRRRESTAWMYTPSEADEDEDMEDHEWSAAILTPVPKTPAPEAIARYAANLGPETPSAADDDEDFDDSPTKTDLLTRTCPPKSNAFREAGAGIISQNKDDHVLMRLMAARRKSLQFAPKVGSPLARAWK</sequence>
<feature type="compositionally biased region" description="Polar residues" evidence="1">
    <location>
        <begin position="330"/>
        <end position="346"/>
    </location>
</feature>
<feature type="region of interest" description="Disordered" evidence="1">
    <location>
        <begin position="628"/>
        <end position="659"/>
    </location>
</feature>
<dbReference type="CDD" id="cd17716">
    <property type="entry name" value="BRCT_microcephalin_rpt1"/>
    <property type="match status" value="1"/>
</dbReference>
<feature type="compositionally biased region" description="Low complexity" evidence="1">
    <location>
        <begin position="23"/>
        <end position="43"/>
    </location>
</feature>
<dbReference type="SUPFAM" id="SSF52113">
    <property type="entry name" value="BRCT domain"/>
    <property type="match status" value="1"/>
</dbReference>
<feature type="compositionally biased region" description="Polar residues" evidence="1">
    <location>
        <begin position="363"/>
        <end position="374"/>
    </location>
</feature>
<feature type="region of interest" description="Disordered" evidence="1">
    <location>
        <begin position="738"/>
        <end position="855"/>
    </location>
</feature>
<keyword evidence="4" id="KW-1185">Reference proteome</keyword>
<dbReference type="EMBL" id="JAGTJS010000012">
    <property type="protein sequence ID" value="KAH7250556.1"/>
    <property type="molecule type" value="Genomic_DNA"/>
</dbReference>
<dbReference type="PANTHER" id="PTHR14625:SF3">
    <property type="entry name" value="MICROCEPHALIN"/>
    <property type="match status" value="1"/>
</dbReference>
<dbReference type="PROSITE" id="PS50172">
    <property type="entry name" value="BRCT"/>
    <property type="match status" value="1"/>
</dbReference>
<accession>A0A9P9KAZ1</accession>
<dbReference type="Proteomes" id="UP000736672">
    <property type="component" value="Unassembled WGS sequence"/>
</dbReference>
<feature type="compositionally biased region" description="Basic and acidic residues" evidence="1">
    <location>
        <begin position="98"/>
        <end position="107"/>
    </location>
</feature>
<organism evidence="3 4">
    <name type="scientific">Fusarium solani</name>
    <name type="common">Filamentous fungus</name>
    <dbReference type="NCBI Taxonomy" id="169388"/>
    <lineage>
        <taxon>Eukaryota</taxon>
        <taxon>Fungi</taxon>
        <taxon>Dikarya</taxon>
        <taxon>Ascomycota</taxon>
        <taxon>Pezizomycotina</taxon>
        <taxon>Sordariomycetes</taxon>
        <taxon>Hypocreomycetidae</taxon>
        <taxon>Hypocreales</taxon>
        <taxon>Nectriaceae</taxon>
        <taxon>Fusarium</taxon>
        <taxon>Fusarium solani species complex</taxon>
    </lineage>
</organism>
<dbReference type="AlphaFoldDB" id="A0A9P9KAZ1"/>
<reference evidence="3" key="1">
    <citation type="journal article" date="2021" name="Nat. Commun.">
        <title>Genetic determinants of endophytism in the Arabidopsis root mycobiome.</title>
        <authorList>
            <person name="Mesny F."/>
            <person name="Miyauchi S."/>
            <person name="Thiergart T."/>
            <person name="Pickel B."/>
            <person name="Atanasova L."/>
            <person name="Karlsson M."/>
            <person name="Huettel B."/>
            <person name="Barry K.W."/>
            <person name="Haridas S."/>
            <person name="Chen C."/>
            <person name="Bauer D."/>
            <person name="Andreopoulos W."/>
            <person name="Pangilinan J."/>
            <person name="LaButti K."/>
            <person name="Riley R."/>
            <person name="Lipzen A."/>
            <person name="Clum A."/>
            <person name="Drula E."/>
            <person name="Henrissat B."/>
            <person name="Kohler A."/>
            <person name="Grigoriev I.V."/>
            <person name="Martin F.M."/>
            <person name="Hacquard S."/>
        </authorList>
    </citation>
    <scope>NUCLEOTIDE SEQUENCE</scope>
    <source>
        <strain evidence="3">FSSC 5 MPI-SDFR-AT-0091</strain>
    </source>
</reference>
<feature type="region of interest" description="Disordered" evidence="1">
    <location>
        <begin position="485"/>
        <end position="607"/>
    </location>
</feature>
<feature type="compositionally biased region" description="Low complexity" evidence="1">
    <location>
        <begin position="139"/>
        <end position="154"/>
    </location>
</feature>
<evidence type="ECO:0000313" key="3">
    <source>
        <dbReference type="EMBL" id="KAH7250556.1"/>
    </source>
</evidence>
<dbReference type="OrthoDB" id="2384350at2759"/>
<evidence type="ECO:0000256" key="1">
    <source>
        <dbReference type="SAM" id="MobiDB-lite"/>
    </source>
</evidence>
<feature type="compositionally biased region" description="Acidic residues" evidence="1">
    <location>
        <begin position="520"/>
        <end position="532"/>
    </location>
</feature>
<gene>
    <name evidence="3" type="ORF">B0J15DRAFT_560999</name>
</gene>
<proteinExistence type="predicted"/>
<dbReference type="InterPro" id="IPR036420">
    <property type="entry name" value="BRCT_dom_sf"/>
</dbReference>
<dbReference type="Gene3D" id="3.40.50.10190">
    <property type="entry name" value="BRCT domain"/>
    <property type="match status" value="1"/>
</dbReference>
<feature type="compositionally biased region" description="Basic and acidic residues" evidence="1">
    <location>
        <begin position="161"/>
        <end position="178"/>
    </location>
</feature>
<dbReference type="InterPro" id="IPR022047">
    <property type="entry name" value="Microcephalin-like"/>
</dbReference>
<feature type="region of interest" description="Disordered" evidence="1">
    <location>
        <begin position="1"/>
        <end position="426"/>
    </location>
</feature>
<evidence type="ECO:0000313" key="4">
    <source>
        <dbReference type="Proteomes" id="UP000736672"/>
    </source>
</evidence>
<feature type="region of interest" description="Disordered" evidence="1">
    <location>
        <begin position="983"/>
        <end position="1015"/>
    </location>
</feature>
<feature type="compositionally biased region" description="Polar residues" evidence="1">
    <location>
        <begin position="986"/>
        <end position="1000"/>
    </location>
</feature>